<dbReference type="InterPro" id="IPR051606">
    <property type="entry name" value="Polyketide_Oxido-like"/>
</dbReference>
<dbReference type="InterPro" id="IPR036291">
    <property type="entry name" value="NAD(P)-bd_dom_sf"/>
</dbReference>
<dbReference type="OrthoDB" id="10254221at2759"/>
<keyword evidence="4" id="KW-1185">Reference proteome</keyword>
<dbReference type="PANTHER" id="PTHR43355">
    <property type="entry name" value="FLAVIN REDUCTASE (NADPH)"/>
    <property type="match status" value="1"/>
</dbReference>
<dbReference type="STRING" id="91626.A0A0C9MPR0"/>
<sequence length="243" mass="26607">MLPNTLIIHSTTVALHSFSSSLLQLQNNTMVIKVAIIGASGKAGQAILKESLSRGLQVTAIVRNKSKITQDVSIIEKEVQDLTQDDVKQFDVIANAFGSPPGQEQNHVTVGRFLIDLMKGLSNTRLIVVGGAASLYVDDELKTRLVDTEKFPEQYLALATAQGQNLIDLRASTDVNWTFVSPASFFNPNGARTGKYQTTKDRLIFNSQGKSYVSYADFAVAFVDEIENPQHVNSRFGVVSEEN</sequence>
<reference evidence="3" key="1">
    <citation type="submission" date="2014-09" db="EMBL/GenBank/DDBJ databases">
        <title>Draft genome sequence of an oleaginous Mucoromycotina fungus Mucor ambiguus NBRC6742.</title>
        <authorList>
            <person name="Takeda I."/>
            <person name="Yamane N."/>
            <person name="Morita T."/>
            <person name="Tamano K."/>
            <person name="Machida M."/>
            <person name="Baker S."/>
            <person name="Koike H."/>
        </authorList>
    </citation>
    <scope>NUCLEOTIDE SEQUENCE</scope>
    <source>
        <strain evidence="3">NBRC 6742</strain>
    </source>
</reference>
<dbReference type="CDD" id="cd05244">
    <property type="entry name" value="BVR-B_like_SDR_a"/>
    <property type="match status" value="1"/>
</dbReference>
<dbReference type="InterPro" id="IPR016040">
    <property type="entry name" value="NAD(P)-bd_dom"/>
</dbReference>
<dbReference type="SUPFAM" id="SSF51735">
    <property type="entry name" value="NAD(P)-binding Rossmann-fold domains"/>
    <property type="match status" value="1"/>
</dbReference>
<evidence type="ECO:0000313" key="4">
    <source>
        <dbReference type="Proteomes" id="UP000053815"/>
    </source>
</evidence>
<dbReference type="EMBL" id="DF836374">
    <property type="protein sequence ID" value="GAN05222.1"/>
    <property type="molecule type" value="Genomic_DNA"/>
</dbReference>
<evidence type="ECO:0000259" key="2">
    <source>
        <dbReference type="Pfam" id="PF13460"/>
    </source>
</evidence>
<gene>
    <name evidence="3" type="ORF">MAM1_0085d04691</name>
</gene>
<organism evidence="3">
    <name type="scientific">Mucor ambiguus</name>
    <dbReference type="NCBI Taxonomy" id="91626"/>
    <lineage>
        <taxon>Eukaryota</taxon>
        <taxon>Fungi</taxon>
        <taxon>Fungi incertae sedis</taxon>
        <taxon>Mucoromycota</taxon>
        <taxon>Mucoromycotina</taxon>
        <taxon>Mucoromycetes</taxon>
        <taxon>Mucorales</taxon>
        <taxon>Mucorineae</taxon>
        <taxon>Mucoraceae</taxon>
        <taxon>Mucor</taxon>
    </lineage>
</organism>
<evidence type="ECO:0000313" key="3">
    <source>
        <dbReference type="EMBL" id="GAN05222.1"/>
    </source>
</evidence>
<dbReference type="GO" id="GO:0016646">
    <property type="term" value="F:oxidoreductase activity, acting on the CH-NH group of donors, NAD or NADP as acceptor"/>
    <property type="evidence" value="ECO:0007669"/>
    <property type="project" value="TreeGrafter"/>
</dbReference>
<dbReference type="Pfam" id="PF13460">
    <property type="entry name" value="NAD_binding_10"/>
    <property type="match status" value="1"/>
</dbReference>
<proteinExistence type="inferred from homology"/>
<protein>
    <submittedName>
        <fullName evidence="3">NmrA domain-containing protein</fullName>
    </submittedName>
</protein>
<feature type="domain" description="NAD(P)-binding" evidence="2">
    <location>
        <begin position="38"/>
        <end position="228"/>
    </location>
</feature>
<dbReference type="Proteomes" id="UP000053815">
    <property type="component" value="Unassembled WGS sequence"/>
</dbReference>
<dbReference type="PANTHER" id="PTHR43355:SF2">
    <property type="entry name" value="FLAVIN REDUCTASE (NADPH)"/>
    <property type="match status" value="1"/>
</dbReference>
<accession>A0A0C9MPR0</accession>
<name>A0A0C9MPR0_9FUNG</name>
<dbReference type="AlphaFoldDB" id="A0A0C9MPR0"/>
<dbReference type="Gene3D" id="3.40.50.720">
    <property type="entry name" value="NAD(P)-binding Rossmann-like Domain"/>
    <property type="match status" value="1"/>
</dbReference>
<comment type="similarity">
    <text evidence="1">Belongs to the avfA family.</text>
</comment>
<evidence type="ECO:0000256" key="1">
    <source>
        <dbReference type="ARBA" id="ARBA00038376"/>
    </source>
</evidence>